<feature type="chain" id="PRO_5004547901" evidence="2">
    <location>
        <begin position="19"/>
        <end position="501"/>
    </location>
</feature>
<keyword evidence="2" id="KW-0732">Signal</keyword>
<sequence length="501" mass="51432">MKSRYMLAGAGLLHIARAIPAYITTVFSCPDVVTITQTVYPPGWTNTGPVYTTLPLTEPRPQNPPENPPPQQACTETGLTTSWETEYATRTVYYSEYGMYQGPPGCPSTIIAYMPTTVTCSEPQTTGWVGYASDIACASCTATTLVGVRPSVSGTNTYYTVWTEVYVEAGTTTRASSVGGQWVTSGTAPPYAAPYAKQCTSTAYNGGGNTYNSGGNTYYTGAAAPTRAPGGGYPSLDYSNPSVFRAGESIPIYSAGYTPATGAPSSPYPTPAGTSPAPSQGGPYTWTRGGGYPSINYDDPNVFQAGASYAPSSYPGGQAPPPTYTAGPEAAPSTTGAPPNTSAPPATGTVQPSGRVLSSYPPNYDDPNVFRAPTGGIEIVSLTERISKPAPTPGGYSVASNYGSNYASIDPNATENFRPPTGTVGIVTLDPPQTFPPPITTSIPIITRATSAYPSIDFSNPSVFAGPDPNARIAGSGSGSAPPAATSSAAPSSAAPSSARP</sequence>
<accession>S8AEG5</accession>
<evidence type="ECO:0000256" key="1">
    <source>
        <dbReference type="SAM" id="MobiDB-lite"/>
    </source>
</evidence>
<name>S8AEG5_DACHA</name>
<feature type="compositionally biased region" description="Low complexity" evidence="1">
    <location>
        <begin position="479"/>
        <end position="501"/>
    </location>
</feature>
<dbReference type="PROSITE" id="PS51257">
    <property type="entry name" value="PROKAR_LIPOPROTEIN"/>
    <property type="match status" value="1"/>
</dbReference>
<reference evidence="4" key="2">
    <citation type="submission" date="2013-04" db="EMBL/GenBank/DDBJ databases">
        <title>Genomic mechanisms accounting for the adaptation to parasitism in nematode-trapping fungi.</title>
        <authorList>
            <person name="Ahren D.G."/>
        </authorList>
    </citation>
    <scope>NUCLEOTIDE SEQUENCE [LARGE SCALE GENOMIC DNA]</scope>
    <source>
        <strain evidence="4">CBS 200.50</strain>
    </source>
</reference>
<dbReference type="EMBL" id="AQGS01000254">
    <property type="protein sequence ID" value="EPS41304.1"/>
    <property type="molecule type" value="Genomic_DNA"/>
</dbReference>
<feature type="region of interest" description="Disordered" evidence="1">
    <location>
        <begin position="308"/>
        <end position="354"/>
    </location>
</feature>
<feature type="signal peptide" evidence="2">
    <location>
        <begin position="1"/>
        <end position="18"/>
    </location>
</feature>
<protein>
    <submittedName>
        <fullName evidence="3">Uncharacterized protein</fullName>
    </submittedName>
</protein>
<feature type="region of interest" description="Disordered" evidence="1">
    <location>
        <begin position="459"/>
        <end position="501"/>
    </location>
</feature>
<evidence type="ECO:0000256" key="2">
    <source>
        <dbReference type="SAM" id="SignalP"/>
    </source>
</evidence>
<dbReference type="Proteomes" id="UP000015100">
    <property type="component" value="Unassembled WGS sequence"/>
</dbReference>
<gene>
    <name evidence="3" type="ORF">H072_4843</name>
</gene>
<dbReference type="OMA" id="WETEYAT"/>
<comment type="caution">
    <text evidence="3">The sequence shown here is derived from an EMBL/GenBank/DDBJ whole genome shotgun (WGS) entry which is preliminary data.</text>
</comment>
<dbReference type="STRING" id="1284197.S8AEG5"/>
<proteinExistence type="predicted"/>
<feature type="region of interest" description="Disordered" evidence="1">
    <location>
        <begin position="55"/>
        <end position="76"/>
    </location>
</feature>
<feature type="compositionally biased region" description="Pro residues" evidence="1">
    <location>
        <begin position="61"/>
        <end position="71"/>
    </location>
</feature>
<dbReference type="AlphaFoldDB" id="S8AEG5"/>
<evidence type="ECO:0000313" key="4">
    <source>
        <dbReference type="Proteomes" id="UP000015100"/>
    </source>
</evidence>
<keyword evidence="4" id="KW-1185">Reference proteome</keyword>
<feature type="region of interest" description="Disordered" evidence="1">
    <location>
        <begin position="264"/>
        <end position="292"/>
    </location>
</feature>
<evidence type="ECO:0000313" key="3">
    <source>
        <dbReference type="EMBL" id="EPS41304.1"/>
    </source>
</evidence>
<dbReference type="HOGENOM" id="CLU_567442_0_0_1"/>
<feature type="compositionally biased region" description="Polar residues" evidence="1">
    <location>
        <begin position="332"/>
        <end position="352"/>
    </location>
</feature>
<dbReference type="OrthoDB" id="5416441at2759"/>
<reference evidence="3 4" key="1">
    <citation type="journal article" date="2013" name="PLoS Genet.">
        <title>Genomic mechanisms accounting for the adaptation to parasitism in nematode-trapping fungi.</title>
        <authorList>
            <person name="Meerupati T."/>
            <person name="Andersson K.M."/>
            <person name="Friman E."/>
            <person name="Kumar D."/>
            <person name="Tunlid A."/>
            <person name="Ahren D."/>
        </authorList>
    </citation>
    <scope>NUCLEOTIDE SEQUENCE [LARGE SCALE GENOMIC DNA]</scope>
    <source>
        <strain evidence="3 4">CBS 200.50</strain>
    </source>
</reference>
<organism evidence="3 4">
    <name type="scientific">Dactylellina haptotyla (strain CBS 200.50)</name>
    <name type="common">Nematode-trapping fungus</name>
    <name type="synonym">Monacrosporium haptotylum</name>
    <dbReference type="NCBI Taxonomy" id="1284197"/>
    <lineage>
        <taxon>Eukaryota</taxon>
        <taxon>Fungi</taxon>
        <taxon>Dikarya</taxon>
        <taxon>Ascomycota</taxon>
        <taxon>Pezizomycotina</taxon>
        <taxon>Orbiliomycetes</taxon>
        <taxon>Orbiliales</taxon>
        <taxon>Orbiliaceae</taxon>
        <taxon>Dactylellina</taxon>
    </lineage>
</organism>